<evidence type="ECO:0000313" key="2">
    <source>
        <dbReference type="EMBL" id="KAK3043800.1"/>
    </source>
</evidence>
<dbReference type="Proteomes" id="UP001188597">
    <property type="component" value="Unassembled WGS sequence"/>
</dbReference>
<dbReference type="InterPro" id="IPR004330">
    <property type="entry name" value="FAR1_DNA_bnd_dom"/>
</dbReference>
<accession>A0AA89BIP5</accession>
<feature type="domain" description="FAR1" evidence="1">
    <location>
        <begin position="120"/>
        <end position="210"/>
    </location>
</feature>
<keyword evidence="3" id="KW-1185">Reference proteome</keyword>
<sequence>MDAHSLPHFQSIEDVDANAYLVCMKSPNSFDSHRVEATQKEDCDACDFFDQDFGDCFIDERGNDSSDNESAHEQEDDSCNVDDDDHEDCCDNHFGGEVHGDFDYELTIGKVFVNEDEAYNFYNLYARLKGFGIRKHWATRSRTTGKLIKRQFVCNKEGFRSSKDNRQIGRETKRRRETRTGCGAMMGITLSNTGEWVVDKFLDSHNHDMNTPSKVIKHRSHRKFHRTMACKKLIFDFNKKGLRPCQIAKTVNALMTGHELEITRQQCSQVLNIERKNNVERFLSGDCRLQCTPRHVEPQADLGVGVALIDQLVLELNELELDLAPAVVLEDLSVGLLDEPACALAGLEPLAGPAIDHDIVALGPHEELVGLDVAVGARLAGGLQPDSVVHPAASLWVLYTAKEGVQIIRIRSGGERNPNPNLIGLAPRIEVELLVVVVEVVLKVTSVVVQSYR</sequence>
<dbReference type="PANTHER" id="PTHR46328:SF41">
    <property type="entry name" value="FAR1 DNA BINDING DOMAIN, FHY3_FAR1 FAMILY-RELATED"/>
    <property type="match status" value="1"/>
</dbReference>
<evidence type="ECO:0000313" key="3">
    <source>
        <dbReference type="Proteomes" id="UP001188597"/>
    </source>
</evidence>
<dbReference type="EMBL" id="JAVXUP010000001">
    <property type="protein sequence ID" value="KAK3043800.1"/>
    <property type="molecule type" value="Genomic_DNA"/>
</dbReference>
<reference evidence="2" key="1">
    <citation type="submission" date="2022-12" db="EMBL/GenBank/DDBJ databases">
        <title>Draft genome assemblies for two species of Escallonia (Escalloniales).</title>
        <authorList>
            <person name="Chanderbali A."/>
            <person name="Dervinis C."/>
            <person name="Anghel I."/>
            <person name="Soltis D."/>
            <person name="Soltis P."/>
            <person name="Zapata F."/>
        </authorList>
    </citation>
    <scope>NUCLEOTIDE SEQUENCE</scope>
    <source>
        <strain evidence="2">UCBG64.0493</strain>
        <tissue evidence="2">Leaf</tissue>
    </source>
</reference>
<comment type="caution">
    <text evidence="2">The sequence shown here is derived from an EMBL/GenBank/DDBJ whole genome shotgun (WGS) entry which is preliminary data.</text>
</comment>
<dbReference type="PANTHER" id="PTHR46328">
    <property type="entry name" value="FAR-RED IMPAIRED RESPONSIVE (FAR1) FAMILY PROTEIN-RELATED"/>
    <property type="match status" value="1"/>
</dbReference>
<dbReference type="AlphaFoldDB" id="A0AA89BIP5"/>
<gene>
    <name evidence="2" type="ORF">RJ639_000499</name>
</gene>
<name>A0AA89BIP5_9ASTE</name>
<evidence type="ECO:0000259" key="1">
    <source>
        <dbReference type="Pfam" id="PF03101"/>
    </source>
</evidence>
<dbReference type="Pfam" id="PF03101">
    <property type="entry name" value="FAR1"/>
    <property type="match status" value="1"/>
</dbReference>
<protein>
    <recommendedName>
        <fullName evidence="1">FAR1 domain-containing protein</fullName>
    </recommendedName>
</protein>
<proteinExistence type="predicted"/>
<organism evidence="2 3">
    <name type="scientific">Escallonia herrerae</name>
    <dbReference type="NCBI Taxonomy" id="1293975"/>
    <lineage>
        <taxon>Eukaryota</taxon>
        <taxon>Viridiplantae</taxon>
        <taxon>Streptophyta</taxon>
        <taxon>Embryophyta</taxon>
        <taxon>Tracheophyta</taxon>
        <taxon>Spermatophyta</taxon>
        <taxon>Magnoliopsida</taxon>
        <taxon>eudicotyledons</taxon>
        <taxon>Gunneridae</taxon>
        <taxon>Pentapetalae</taxon>
        <taxon>asterids</taxon>
        <taxon>campanulids</taxon>
        <taxon>Escalloniales</taxon>
        <taxon>Escalloniaceae</taxon>
        <taxon>Escallonia</taxon>
    </lineage>
</organism>